<feature type="non-terminal residue" evidence="1">
    <location>
        <position position="1"/>
    </location>
</feature>
<name>A0A8J2P308_9HEXA</name>
<accession>A0A8J2P308</accession>
<feature type="non-terminal residue" evidence="1">
    <location>
        <position position="35"/>
    </location>
</feature>
<evidence type="ECO:0000313" key="1">
    <source>
        <dbReference type="EMBL" id="CAG7723631.1"/>
    </source>
</evidence>
<dbReference type="OrthoDB" id="203812at2759"/>
<evidence type="ECO:0000313" key="2">
    <source>
        <dbReference type="Proteomes" id="UP000708208"/>
    </source>
</evidence>
<proteinExistence type="predicted"/>
<gene>
    <name evidence="1" type="ORF">AFUS01_LOCUS12708</name>
</gene>
<sequence>IGDFDKFDTQQLSNQQNLELLLRLVTRMQTGVEGA</sequence>
<reference evidence="1" key="1">
    <citation type="submission" date="2021-06" db="EMBL/GenBank/DDBJ databases">
        <authorList>
            <person name="Hodson N. C."/>
            <person name="Mongue J. A."/>
            <person name="Jaron S. K."/>
        </authorList>
    </citation>
    <scope>NUCLEOTIDE SEQUENCE</scope>
</reference>
<dbReference type="Proteomes" id="UP000708208">
    <property type="component" value="Unassembled WGS sequence"/>
</dbReference>
<dbReference type="AlphaFoldDB" id="A0A8J2P308"/>
<comment type="caution">
    <text evidence="1">The sequence shown here is derived from an EMBL/GenBank/DDBJ whole genome shotgun (WGS) entry which is preliminary data.</text>
</comment>
<dbReference type="EMBL" id="CAJVCH010101146">
    <property type="protein sequence ID" value="CAG7723631.1"/>
    <property type="molecule type" value="Genomic_DNA"/>
</dbReference>
<protein>
    <submittedName>
        <fullName evidence="1">Uncharacterized protein</fullName>
    </submittedName>
</protein>
<keyword evidence="2" id="KW-1185">Reference proteome</keyword>
<organism evidence="1 2">
    <name type="scientific">Allacma fusca</name>
    <dbReference type="NCBI Taxonomy" id="39272"/>
    <lineage>
        <taxon>Eukaryota</taxon>
        <taxon>Metazoa</taxon>
        <taxon>Ecdysozoa</taxon>
        <taxon>Arthropoda</taxon>
        <taxon>Hexapoda</taxon>
        <taxon>Collembola</taxon>
        <taxon>Symphypleona</taxon>
        <taxon>Sminthuridae</taxon>
        <taxon>Allacma</taxon>
    </lineage>
</organism>